<sequence length="87" mass="9871">MRFNDTYVSRDERFSVGIDLVTGGGYVSIPVSNGLVDYEEYYEIDPETYARFLSDPAVASSFAAECRRRERDELLIMPPGRNRGTPI</sequence>
<name>A0ABY2RFX4_9NOCA</name>
<gene>
    <name evidence="1" type="ORF">FCG67_19790</name>
</gene>
<evidence type="ECO:0000313" key="2">
    <source>
        <dbReference type="Proteomes" id="UP000305109"/>
    </source>
</evidence>
<evidence type="ECO:0000313" key="1">
    <source>
        <dbReference type="EMBL" id="TJZ75829.1"/>
    </source>
</evidence>
<organism evidence="1 2">
    <name type="scientific">Rhodococcus oryzae</name>
    <dbReference type="NCBI Taxonomy" id="2571143"/>
    <lineage>
        <taxon>Bacteria</taxon>
        <taxon>Bacillati</taxon>
        <taxon>Actinomycetota</taxon>
        <taxon>Actinomycetes</taxon>
        <taxon>Mycobacteriales</taxon>
        <taxon>Nocardiaceae</taxon>
        <taxon>Rhodococcus</taxon>
    </lineage>
</organism>
<reference evidence="1 2" key="1">
    <citation type="submission" date="2019-04" db="EMBL/GenBank/DDBJ databases">
        <title>Rhodococcus oryzae sp. nov., a novel actinomycete isolated from rhizosphere soil of rice (Oryza sativa L.).</title>
        <authorList>
            <person name="Li C."/>
        </authorList>
    </citation>
    <scope>NUCLEOTIDE SEQUENCE [LARGE SCALE GENOMIC DNA]</scope>
    <source>
        <strain evidence="1 2">NEAU-CX67</strain>
    </source>
</reference>
<accession>A0ABY2RFX4</accession>
<keyword evidence="2" id="KW-1185">Reference proteome</keyword>
<dbReference type="Proteomes" id="UP000305109">
    <property type="component" value="Unassembled WGS sequence"/>
</dbReference>
<protein>
    <recommendedName>
        <fullName evidence="3">KTSC domain-containing protein</fullName>
    </recommendedName>
</protein>
<evidence type="ECO:0008006" key="3">
    <source>
        <dbReference type="Google" id="ProtNLM"/>
    </source>
</evidence>
<dbReference type="EMBL" id="SUMD01000010">
    <property type="protein sequence ID" value="TJZ75829.1"/>
    <property type="molecule type" value="Genomic_DNA"/>
</dbReference>
<comment type="caution">
    <text evidence="1">The sequence shown here is derived from an EMBL/GenBank/DDBJ whole genome shotgun (WGS) entry which is preliminary data.</text>
</comment>
<proteinExistence type="predicted"/>
<dbReference type="RefSeq" id="WP_097214053.1">
    <property type="nucleotide sequence ID" value="NZ_SUMD01000010.1"/>
</dbReference>